<comment type="subcellular location">
    <subcellularLocation>
        <location evidence="1">Nucleus</location>
    </subcellularLocation>
</comment>
<accession>A0ABD2QEZ7</accession>
<evidence type="ECO:0000256" key="3">
    <source>
        <dbReference type="ARBA" id="ARBA00020462"/>
    </source>
</evidence>
<feature type="compositionally biased region" description="Acidic residues" evidence="5">
    <location>
        <begin position="381"/>
        <end position="396"/>
    </location>
</feature>
<feature type="region of interest" description="Disordered" evidence="5">
    <location>
        <begin position="381"/>
        <end position="476"/>
    </location>
</feature>
<comment type="similarity">
    <text evidence="2">Belongs to the PAF1 family.</text>
</comment>
<evidence type="ECO:0000313" key="7">
    <source>
        <dbReference type="Proteomes" id="UP001626550"/>
    </source>
</evidence>
<name>A0ABD2QEZ7_9PLAT</name>
<reference evidence="6 7" key="1">
    <citation type="submission" date="2024-11" db="EMBL/GenBank/DDBJ databases">
        <title>Adaptive evolution of stress response genes in parasites aligns with host niche diversity.</title>
        <authorList>
            <person name="Hahn C."/>
            <person name="Resl P."/>
        </authorList>
    </citation>
    <scope>NUCLEOTIDE SEQUENCE [LARGE SCALE GENOMIC DNA]</scope>
    <source>
        <strain evidence="6">EGGRZ-B1_66</strain>
        <tissue evidence="6">Body</tissue>
    </source>
</reference>
<dbReference type="GO" id="GO:0005634">
    <property type="term" value="C:nucleus"/>
    <property type="evidence" value="ECO:0007669"/>
    <property type="project" value="UniProtKB-SubCell"/>
</dbReference>
<dbReference type="Proteomes" id="UP001626550">
    <property type="component" value="Unassembled WGS sequence"/>
</dbReference>
<dbReference type="EMBL" id="JBJKFK010000284">
    <property type="protein sequence ID" value="KAL3318123.1"/>
    <property type="molecule type" value="Genomic_DNA"/>
</dbReference>
<evidence type="ECO:0000256" key="4">
    <source>
        <dbReference type="ARBA" id="ARBA00023242"/>
    </source>
</evidence>
<comment type="caution">
    <text evidence="6">The sequence shown here is derived from an EMBL/GenBank/DDBJ whole genome shotgun (WGS) entry which is preliminary data.</text>
</comment>
<organism evidence="6 7">
    <name type="scientific">Cichlidogyrus casuarinus</name>
    <dbReference type="NCBI Taxonomy" id="1844966"/>
    <lineage>
        <taxon>Eukaryota</taxon>
        <taxon>Metazoa</taxon>
        <taxon>Spiralia</taxon>
        <taxon>Lophotrochozoa</taxon>
        <taxon>Platyhelminthes</taxon>
        <taxon>Monogenea</taxon>
        <taxon>Monopisthocotylea</taxon>
        <taxon>Dactylogyridea</taxon>
        <taxon>Ancyrocephalidae</taxon>
        <taxon>Cichlidogyrus</taxon>
    </lineage>
</organism>
<proteinExistence type="inferred from homology"/>
<sequence length="476" mass="55101">MPSTPTSGRRKDEDVPKERVKTLRPETLLCRAKYRNVLPEIPLDPKFRIIPLDYSRFVGYVSTSLERNYKHDLLVEPDVGVEVDLIDPLAFVRDPNAKLHPEDEALLEDELPVGITQRKSRHNQSVSWLRKTEYISTEVYTKYSKSERIESKLGFNLKRQQADENIYRDRQSQIVAIEKTFEASKKPITKHYSKQGVTPVEVFPVLPDFRLWKYPCAQVIFDDNPARKNLTPAEQREEVTQAMIRGMVDETGDHFVAYFLPTDQTKQQRRIDSQKNLDYSPDVNYEYELCREYNWNVKNKTMTNFEENYFFVFRKDGVFYNELETRVRLSKRRKIMSHTVAGAPQIQAPLGKTRLVVQHRDFTEDEFKAQTMRLYMLEHEDVEEASEEEENEEENAEGQASKVSSEREVDEGNKSSSESATDQEEAEKAKKTKQVFSDSSSDEESNASEPEAPPKASKPKLRPPSSSSSELSDLSD</sequence>
<keyword evidence="4" id="KW-0539">Nucleus</keyword>
<dbReference type="AlphaFoldDB" id="A0ABD2QEZ7"/>
<evidence type="ECO:0000256" key="1">
    <source>
        <dbReference type="ARBA" id="ARBA00004123"/>
    </source>
</evidence>
<feature type="compositionally biased region" description="Low complexity" evidence="5">
    <location>
        <begin position="463"/>
        <end position="476"/>
    </location>
</feature>
<dbReference type="PANTHER" id="PTHR23188:SF12">
    <property type="entry name" value="RNA POLYMERASE II-ASSOCIATED FACTOR 1 HOMOLOG"/>
    <property type="match status" value="1"/>
</dbReference>
<gene>
    <name evidence="6" type="primary">PLOD2_2</name>
    <name evidence="6" type="ORF">Ciccas_003210</name>
</gene>
<evidence type="ECO:0000256" key="2">
    <source>
        <dbReference type="ARBA" id="ARBA00007560"/>
    </source>
</evidence>
<evidence type="ECO:0000313" key="6">
    <source>
        <dbReference type="EMBL" id="KAL3318123.1"/>
    </source>
</evidence>
<keyword evidence="7" id="KW-1185">Reference proteome</keyword>
<feature type="compositionally biased region" description="Basic and acidic residues" evidence="5">
    <location>
        <begin position="404"/>
        <end position="413"/>
    </location>
</feature>
<dbReference type="PANTHER" id="PTHR23188">
    <property type="entry name" value="RNA POLYMERASE II-ASSOCIATED FACTOR 1 HOMOLOG"/>
    <property type="match status" value="1"/>
</dbReference>
<evidence type="ECO:0000256" key="5">
    <source>
        <dbReference type="SAM" id="MobiDB-lite"/>
    </source>
</evidence>
<dbReference type="Pfam" id="PF03985">
    <property type="entry name" value="Paf1"/>
    <property type="match status" value="1"/>
</dbReference>
<protein>
    <recommendedName>
        <fullName evidence="3">RNA polymerase II-associated factor 1 homolog</fullName>
    </recommendedName>
</protein>
<dbReference type="InterPro" id="IPR007133">
    <property type="entry name" value="RNA_pol_II-assoc_Paf1"/>
</dbReference>